<dbReference type="Gene3D" id="3.30.70.270">
    <property type="match status" value="1"/>
</dbReference>
<evidence type="ECO:0000259" key="4">
    <source>
        <dbReference type="PROSITE" id="PS50887"/>
    </source>
</evidence>
<evidence type="ECO:0000259" key="3">
    <source>
        <dbReference type="PROSITE" id="PS50883"/>
    </source>
</evidence>
<dbReference type="InterPro" id="IPR043128">
    <property type="entry name" value="Rev_trsase/Diguanyl_cyclase"/>
</dbReference>
<feature type="transmembrane region" description="Helical" evidence="1">
    <location>
        <begin position="42"/>
        <end position="61"/>
    </location>
</feature>
<evidence type="ECO:0000313" key="5">
    <source>
        <dbReference type="EMBL" id="MCO8272036.1"/>
    </source>
</evidence>
<name>A0ABT1DQN2_9ACTN</name>
<dbReference type="CDD" id="cd00130">
    <property type="entry name" value="PAS"/>
    <property type="match status" value="1"/>
</dbReference>
<dbReference type="InterPro" id="IPR052155">
    <property type="entry name" value="Biofilm_reg_signaling"/>
</dbReference>
<dbReference type="InterPro" id="IPR013767">
    <property type="entry name" value="PAS_fold"/>
</dbReference>
<gene>
    <name evidence="5" type="ORF">M1L60_15690</name>
</gene>
<feature type="transmembrane region" description="Helical" evidence="1">
    <location>
        <begin position="193"/>
        <end position="213"/>
    </location>
</feature>
<dbReference type="CDD" id="cd01949">
    <property type="entry name" value="GGDEF"/>
    <property type="match status" value="1"/>
</dbReference>
<dbReference type="RefSeq" id="WP_253238152.1">
    <property type="nucleotide sequence ID" value="NZ_JAMYJR010000015.1"/>
</dbReference>
<dbReference type="SMART" id="SM00091">
    <property type="entry name" value="PAS"/>
    <property type="match status" value="1"/>
</dbReference>
<dbReference type="Gene3D" id="3.30.450.20">
    <property type="entry name" value="PAS domain"/>
    <property type="match status" value="1"/>
</dbReference>
<dbReference type="SMART" id="SM00052">
    <property type="entry name" value="EAL"/>
    <property type="match status" value="1"/>
</dbReference>
<dbReference type="CDD" id="cd01948">
    <property type="entry name" value="EAL"/>
    <property type="match status" value="1"/>
</dbReference>
<feature type="transmembrane region" description="Helical" evidence="1">
    <location>
        <begin position="140"/>
        <end position="160"/>
    </location>
</feature>
<dbReference type="PROSITE" id="PS50883">
    <property type="entry name" value="EAL"/>
    <property type="match status" value="1"/>
</dbReference>
<dbReference type="InterPro" id="IPR001633">
    <property type="entry name" value="EAL_dom"/>
</dbReference>
<dbReference type="InterPro" id="IPR000014">
    <property type="entry name" value="PAS"/>
</dbReference>
<dbReference type="InterPro" id="IPR000160">
    <property type="entry name" value="GGDEF_dom"/>
</dbReference>
<dbReference type="SUPFAM" id="SSF55073">
    <property type="entry name" value="Nucleotide cyclase"/>
    <property type="match status" value="1"/>
</dbReference>
<keyword evidence="6" id="KW-1185">Reference proteome</keyword>
<feature type="transmembrane region" description="Helical" evidence="1">
    <location>
        <begin position="18"/>
        <end position="36"/>
    </location>
</feature>
<feature type="transmembrane region" description="Helical" evidence="1">
    <location>
        <begin position="104"/>
        <end position="128"/>
    </location>
</feature>
<dbReference type="Pfam" id="PF00990">
    <property type="entry name" value="GGDEF"/>
    <property type="match status" value="1"/>
</dbReference>
<dbReference type="PROSITE" id="PS50112">
    <property type="entry name" value="PAS"/>
    <property type="match status" value="1"/>
</dbReference>
<keyword evidence="1" id="KW-0812">Transmembrane</keyword>
<feature type="domain" description="GGDEF" evidence="4">
    <location>
        <begin position="478"/>
        <end position="608"/>
    </location>
</feature>
<dbReference type="Pfam" id="PF00989">
    <property type="entry name" value="PAS"/>
    <property type="match status" value="1"/>
</dbReference>
<dbReference type="Proteomes" id="UP001523369">
    <property type="component" value="Unassembled WGS sequence"/>
</dbReference>
<dbReference type="SUPFAM" id="SSF55785">
    <property type="entry name" value="PYP-like sensor domain (PAS domain)"/>
    <property type="match status" value="1"/>
</dbReference>
<comment type="caution">
    <text evidence="5">The sequence shown here is derived from an EMBL/GenBank/DDBJ whole genome shotgun (WGS) entry which is preliminary data.</text>
</comment>
<dbReference type="PANTHER" id="PTHR44757:SF2">
    <property type="entry name" value="BIOFILM ARCHITECTURE MAINTENANCE PROTEIN MBAA"/>
    <property type="match status" value="1"/>
</dbReference>
<dbReference type="NCBIfam" id="TIGR00229">
    <property type="entry name" value="sensory_box"/>
    <property type="match status" value="1"/>
</dbReference>
<dbReference type="PANTHER" id="PTHR44757">
    <property type="entry name" value="DIGUANYLATE CYCLASE DGCP"/>
    <property type="match status" value="1"/>
</dbReference>
<dbReference type="EMBL" id="JAMYJR010000015">
    <property type="protein sequence ID" value="MCO8272036.1"/>
    <property type="molecule type" value="Genomic_DNA"/>
</dbReference>
<organism evidence="5 6">
    <name type="scientific">Paractinoplanes aksuensis</name>
    <dbReference type="NCBI Taxonomy" id="2939490"/>
    <lineage>
        <taxon>Bacteria</taxon>
        <taxon>Bacillati</taxon>
        <taxon>Actinomycetota</taxon>
        <taxon>Actinomycetes</taxon>
        <taxon>Micromonosporales</taxon>
        <taxon>Micromonosporaceae</taxon>
        <taxon>Paractinoplanes</taxon>
    </lineage>
</organism>
<dbReference type="Gene3D" id="3.20.20.450">
    <property type="entry name" value="EAL domain"/>
    <property type="match status" value="1"/>
</dbReference>
<sequence length="873" mass="91861">MAVPPPTRTHPARPRGRAISLSVPVVAALVLLTGSAGLTPPALALAVGAGGCGLWAGFHLVRTALSIHQADQSFVACRGAGFVGLGAFAAVVAVLLTWLSPPAVGVWVTIVFGLAAASYAIGALLLPGSGAGWVVHSRRAFDGLGLGVSLAFAGYLLTPAGVARPSALSVIAIGATGAAIVLVAILRGRLARWPAVRCGIGAILVLTGLGAVAVGTGGAALALAGLPVVLGLALTAEGGSRRDLPPAPLEPRHPDQYLASYPLLAVPAAVGVVAAVWHLVVVHTFDPTSIILGIAMVAVLAMRELLVVHDIRRYAGQLQTAEAHFRSLVAGATDLTLVLDDQLRITWQSPAASRLFGLNDDEVVGRVFAELIHPDDVEGAREVIDAVLAGEGADGPPALVTARLRDGAEMWRDTESTISDQRSVPEVAALVVHVRDIGERRHLEKTLHKLSSTDQLTGLANRRALMRELLAHRRRAGQPGTLLVIDLHGLAEINDSRGRETGDAVLIEVGRRLRGLLGPGDLPARLGGDEFAVLTADGAVLAYALASRITAAVAEPLQLPGSIVELHTSIGLAELAGGEDSDAVLRHADLARRRARQLGLDRVEWYDPDVEMQLNRRMDLEREVLGAADRGELDLVFQPVVDLRDDQPVGVEALLRWRHPQLGTILPHELLPIARAVGISAELDEWVLDAACKHLSAWTGGDNGFWLSVNVSPRELLTARFPDRVASTLQRYGVAPERLVVEVAEAWIAEDVPAVVASLAGLRKLGVRAALDDFGAGQASLSHLRRLPVDMLKLHSSLANASPESAPVSGPAVIDVVVSLGRRLGLEIVAKGLESREQCERAAKAGCLYGQGFVLGRPAPAERIEAYIESHRG</sequence>
<keyword evidence="1" id="KW-1133">Transmembrane helix</keyword>
<dbReference type="Pfam" id="PF00563">
    <property type="entry name" value="EAL"/>
    <property type="match status" value="1"/>
</dbReference>
<keyword evidence="1" id="KW-0472">Membrane</keyword>
<feature type="transmembrane region" description="Helical" evidence="1">
    <location>
        <begin position="73"/>
        <end position="98"/>
    </location>
</feature>
<dbReference type="InterPro" id="IPR035919">
    <property type="entry name" value="EAL_sf"/>
</dbReference>
<dbReference type="InterPro" id="IPR035965">
    <property type="entry name" value="PAS-like_dom_sf"/>
</dbReference>
<feature type="transmembrane region" description="Helical" evidence="1">
    <location>
        <begin position="257"/>
        <end position="277"/>
    </location>
</feature>
<feature type="transmembrane region" description="Helical" evidence="1">
    <location>
        <begin position="289"/>
        <end position="308"/>
    </location>
</feature>
<reference evidence="5 6" key="1">
    <citation type="submission" date="2022-06" db="EMBL/GenBank/DDBJ databases">
        <title>New Species of the Genus Actinoplanes, ActinopZanes ferrugineus.</title>
        <authorList>
            <person name="Ding P."/>
        </authorList>
    </citation>
    <scope>NUCLEOTIDE SEQUENCE [LARGE SCALE GENOMIC DNA]</scope>
    <source>
        <strain evidence="5 6">TRM88003</strain>
    </source>
</reference>
<dbReference type="NCBIfam" id="TIGR00254">
    <property type="entry name" value="GGDEF"/>
    <property type="match status" value="1"/>
</dbReference>
<accession>A0ABT1DQN2</accession>
<dbReference type="InterPro" id="IPR029787">
    <property type="entry name" value="Nucleotide_cyclase"/>
</dbReference>
<evidence type="ECO:0000313" key="6">
    <source>
        <dbReference type="Proteomes" id="UP001523369"/>
    </source>
</evidence>
<feature type="domain" description="PAS" evidence="2">
    <location>
        <begin position="321"/>
        <end position="391"/>
    </location>
</feature>
<dbReference type="PROSITE" id="PS50887">
    <property type="entry name" value="GGDEF"/>
    <property type="match status" value="1"/>
</dbReference>
<proteinExistence type="predicted"/>
<feature type="domain" description="EAL" evidence="3">
    <location>
        <begin position="617"/>
        <end position="872"/>
    </location>
</feature>
<evidence type="ECO:0000256" key="1">
    <source>
        <dbReference type="SAM" id="Phobius"/>
    </source>
</evidence>
<dbReference type="SMART" id="SM00267">
    <property type="entry name" value="GGDEF"/>
    <property type="match status" value="1"/>
</dbReference>
<protein>
    <submittedName>
        <fullName evidence="5">EAL domain-containing protein</fullName>
    </submittedName>
</protein>
<evidence type="ECO:0000259" key="2">
    <source>
        <dbReference type="PROSITE" id="PS50112"/>
    </source>
</evidence>
<dbReference type="SUPFAM" id="SSF141868">
    <property type="entry name" value="EAL domain-like"/>
    <property type="match status" value="1"/>
</dbReference>
<feature type="transmembrane region" description="Helical" evidence="1">
    <location>
        <begin position="166"/>
        <end position="186"/>
    </location>
</feature>